<name>A0A9W6MQ40_9HYPH</name>
<dbReference type="Gene3D" id="3.40.470.10">
    <property type="entry name" value="Uracil-DNA glycosylase-like domain"/>
    <property type="match status" value="1"/>
</dbReference>
<dbReference type="EMBL" id="BSFF01000001">
    <property type="protein sequence ID" value="GLK54280.1"/>
    <property type="molecule type" value="Genomic_DNA"/>
</dbReference>
<dbReference type="Pfam" id="PF13566">
    <property type="entry name" value="DUF4130"/>
    <property type="match status" value="1"/>
</dbReference>
<keyword evidence="5" id="KW-0227">DNA damage</keyword>
<dbReference type="EMBL" id="JAFBCY010000002">
    <property type="protein sequence ID" value="MBM7851222.1"/>
    <property type="molecule type" value="Genomic_DNA"/>
</dbReference>
<keyword evidence="13" id="KW-0808">Transferase</keyword>
<reference evidence="12" key="3">
    <citation type="submission" date="2023-01" db="EMBL/GenBank/DDBJ databases">
        <authorList>
            <person name="Sun Q."/>
            <person name="Evtushenko L."/>
        </authorList>
    </citation>
    <scope>NUCLEOTIDE SEQUENCE</scope>
    <source>
        <strain evidence="12">VKM B-1606</strain>
    </source>
</reference>
<evidence type="ECO:0000313" key="12">
    <source>
        <dbReference type="EMBL" id="GLK54280.1"/>
    </source>
</evidence>
<dbReference type="PANTHER" id="PTHR33693">
    <property type="entry name" value="TYPE-5 URACIL-DNA GLYCOSYLASE"/>
    <property type="match status" value="1"/>
</dbReference>
<dbReference type="NCBIfam" id="TIGR00758">
    <property type="entry name" value="UDG_fam4"/>
    <property type="match status" value="1"/>
</dbReference>
<dbReference type="InterPro" id="IPR005273">
    <property type="entry name" value="Ura-DNA_glyco_family4"/>
</dbReference>
<comment type="similarity">
    <text evidence="1">Belongs to the uracil-DNA glycosylase (UDG) superfamily. Type 4 (UDGa) family.</text>
</comment>
<evidence type="ECO:0000313" key="14">
    <source>
        <dbReference type="Proteomes" id="UP000758856"/>
    </source>
</evidence>
<dbReference type="AlphaFoldDB" id="A0A9W6MQ40"/>
<proteinExistence type="inferred from homology"/>
<dbReference type="Proteomes" id="UP000758856">
    <property type="component" value="Unassembled WGS sequence"/>
</dbReference>
<reference evidence="13 14" key="2">
    <citation type="submission" date="2021-01" db="EMBL/GenBank/DDBJ databases">
        <title>Genomic Encyclopedia of Type Strains, Phase IV (KMG-IV): sequencing the most valuable type-strain genomes for metagenomic binning, comparative biology and taxonomic classification.</title>
        <authorList>
            <person name="Goeker M."/>
        </authorList>
    </citation>
    <scope>NUCLEOTIDE SEQUENCE [LARGE SCALE GENOMIC DNA]</scope>
    <source>
        <strain evidence="13 14">DSM 6130</strain>
    </source>
</reference>
<accession>A0A9W6MQ40</accession>
<evidence type="ECO:0000256" key="3">
    <source>
        <dbReference type="ARBA" id="ARBA00022485"/>
    </source>
</evidence>
<keyword evidence="7" id="KW-0408">Iron</keyword>
<gene>
    <name evidence="12" type="ORF">GCM10008170_02990</name>
    <name evidence="13" type="ORF">JOD31_001447</name>
</gene>
<dbReference type="InterPro" id="IPR025404">
    <property type="entry name" value="DUF4130"/>
</dbReference>
<keyword evidence="4" id="KW-0479">Metal-binding</keyword>
<evidence type="ECO:0000256" key="7">
    <source>
        <dbReference type="ARBA" id="ARBA00023004"/>
    </source>
</evidence>
<dbReference type="RefSeq" id="WP_204949626.1">
    <property type="nucleotide sequence ID" value="NZ_BSFF01000001.1"/>
</dbReference>
<evidence type="ECO:0000256" key="10">
    <source>
        <dbReference type="SAM" id="MobiDB-lite"/>
    </source>
</evidence>
<evidence type="ECO:0000256" key="6">
    <source>
        <dbReference type="ARBA" id="ARBA00022801"/>
    </source>
</evidence>
<dbReference type="GO" id="GO:0051539">
    <property type="term" value="F:4 iron, 4 sulfur cluster binding"/>
    <property type="evidence" value="ECO:0007669"/>
    <property type="project" value="UniProtKB-KW"/>
</dbReference>
<dbReference type="GO" id="GO:0046872">
    <property type="term" value="F:metal ion binding"/>
    <property type="evidence" value="ECO:0007669"/>
    <property type="project" value="UniProtKB-KW"/>
</dbReference>
<reference evidence="12" key="1">
    <citation type="journal article" date="2014" name="Int. J. Syst. Evol. Microbiol.">
        <title>Complete genome sequence of Corynebacterium casei LMG S-19264T (=DSM 44701T), isolated from a smear-ripened cheese.</title>
        <authorList>
            <consortium name="US DOE Joint Genome Institute (JGI-PGF)"/>
            <person name="Walter F."/>
            <person name="Albersmeier A."/>
            <person name="Kalinowski J."/>
            <person name="Ruckert C."/>
        </authorList>
    </citation>
    <scope>NUCLEOTIDE SEQUENCE</scope>
    <source>
        <strain evidence="12">VKM B-1606</strain>
    </source>
</reference>
<evidence type="ECO:0000256" key="9">
    <source>
        <dbReference type="ARBA" id="ARBA00023204"/>
    </source>
</evidence>
<dbReference type="SUPFAM" id="SSF52141">
    <property type="entry name" value="Uracil-DNA glycosylase-like"/>
    <property type="match status" value="1"/>
</dbReference>
<organism evidence="12 15">
    <name type="scientific">Methylopila capsulata</name>
    <dbReference type="NCBI Taxonomy" id="61654"/>
    <lineage>
        <taxon>Bacteria</taxon>
        <taxon>Pseudomonadati</taxon>
        <taxon>Pseudomonadota</taxon>
        <taxon>Alphaproteobacteria</taxon>
        <taxon>Hyphomicrobiales</taxon>
        <taxon>Methylopilaceae</taxon>
        <taxon>Methylopila</taxon>
    </lineage>
</organism>
<protein>
    <recommendedName>
        <fullName evidence="2">Type-4 uracil-DNA glycosylase</fullName>
    </recommendedName>
</protein>
<sequence length="480" mass="52504">MSPRRIALAGPSDIAGWRAAARALASEGAPPHDVVWSVGDEGGDLFAAPVAPQAPPLAPSALSVPRAFLDLAEVALLHSDPGRFDLCYRLLLRLAADRTLLGDAADPDVVRAHGLAKAVRRDKHKMTAFVRFREVTREDGAWFVAWFEPEHHIVEATAPFFMRRFAAMRWSILTPERSAHWDGAALAFGEGGRRADAPDSDVLEDAWRTYYASIFNPARLKVHAMRAEMPRKYWRNLPEASLIRPLIASAAKATADMVAAPAPAPKKGQRMTPIEASPDRGEPTSLEALHDEVDACRACPLWEPATQAVFGEGPPTATIVVVGEQPGDKEDIAGRPFVGPAGALFDKAAREAGLERDKVYVTNAVKHFKFEPRGKFRLHKTPGPTEINACRPWLERELALLKPQLVVAMGATAARAAFGKPVKVGEHRGRIARRDGAPDVLVTVHPSYLLRLPDQARREEEYRRFVDDLALAANYLAEAA</sequence>
<keyword evidence="9" id="KW-0234">DNA repair</keyword>
<dbReference type="GO" id="GO:0097506">
    <property type="term" value="F:deaminated base DNA N-glycosylase activity"/>
    <property type="evidence" value="ECO:0007669"/>
    <property type="project" value="UniProtKB-ARBA"/>
</dbReference>
<keyword evidence="6" id="KW-0378">Hydrolase</keyword>
<evidence type="ECO:0000256" key="1">
    <source>
        <dbReference type="ARBA" id="ARBA00006521"/>
    </source>
</evidence>
<feature type="domain" description="Uracil-DNA glycosylase-like" evidence="11">
    <location>
        <begin position="310"/>
        <end position="470"/>
    </location>
</feature>
<evidence type="ECO:0000256" key="4">
    <source>
        <dbReference type="ARBA" id="ARBA00022723"/>
    </source>
</evidence>
<dbReference type="PANTHER" id="PTHR33693:SF9">
    <property type="entry name" value="TYPE-4 URACIL-DNA GLYCOSYLASE"/>
    <property type="match status" value="1"/>
</dbReference>
<dbReference type="InterPro" id="IPR023875">
    <property type="entry name" value="DNA_repair_put"/>
</dbReference>
<dbReference type="InterPro" id="IPR036895">
    <property type="entry name" value="Uracil-DNA_glycosylase-like_sf"/>
</dbReference>
<evidence type="ECO:0000313" key="15">
    <source>
        <dbReference type="Proteomes" id="UP001143400"/>
    </source>
</evidence>
<evidence type="ECO:0000259" key="11">
    <source>
        <dbReference type="SMART" id="SM00986"/>
    </source>
</evidence>
<feature type="region of interest" description="Disordered" evidence="10">
    <location>
        <begin position="261"/>
        <end position="282"/>
    </location>
</feature>
<dbReference type="SMART" id="SM00986">
    <property type="entry name" value="UDG"/>
    <property type="match status" value="1"/>
</dbReference>
<dbReference type="NCBIfam" id="TIGR03914">
    <property type="entry name" value="UDG_fam_dom"/>
    <property type="match status" value="1"/>
</dbReference>
<dbReference type="Proteomes" id="UP001143400">
    <property type="component" value="Unassembled WGS sequence"/>
</dbReference>
<dbReference type="SMART" id="SM00987">
    <property type="entry name" value="UreE_C"/>
    <property type="match status" value="1"/>
</dbReference>
<dbReference type="Pfam" id="PF03167">
    <property type="entry name" value="UDG"/>
    <property type="match status" value="1"/>
</dbReference>
<keyword evidence="8" id="KW-0411">Iron-sulfur</keyword>
<dbReference type="GO" id="GO:0006281">
    <property type="term" value="P:DNA repair"/>
    <property type="evidence" value="ECO:0007669"/>
    <property type="project" value="UniProtKB-KW"/>
</dbReference>
<comment type="caution">
    <text evidence="12">The sequence shown here is derived from an EMBL/GenBank/DDBJ whole genome shotgun (WGS) entry which is preliminary data.</text>
</comment>
<keyword evidence="14" id="KW-1185">Reference proteome</keyword>
<evidence type="ECO:0000256" key="8">
    <source>
        <dbReference type="ARBA" id="ARBA00023014"/>
    </source>
</evidence>
<evidence type="ECO:0000256" key="5">
    <source>
        <dbReference type="ARBA" id="ARBA00022763"/>
    </source>
</evidence>
<dbReference type="NCBIfam" id="TIGR03915">
    <property type="entry name" value="SAM_7_link_chp"/>
    <property type="match status" value="1"/>
</dbReference>
<evidence type="ECO:0000313" key="13">
    <source>
        <dbReference type="EMBL" id="MBM7851222.1"/>
    </source>
</evidence>
<keyword evidence="13" id="KW-0548">Nucleotidyltransferase</keyword>
<evidence type="ECO:0000256" key="2">
    <source>
        <dbReference type="ARBA" id="ARBA00019403"/>
    </source>
</evidence>
<dbReference type="InterPro" id="IPR005122">
    <property type="entry name" value="Uracil-DNA_glycosylase-like"/>
</dbReference>
<dbReference type="GO" id="GO:0016779">
    <property type="term" value="F:nucleotidyltransferase activity"/>
    <property type="evidence" value="ECO:0007669"/>
    <property type="project" value="UniProtKB-KW"/>
</dbReference>
<dbReference type="InterPro" id="IPR051536">
    <property type="entry name" value="UDG_Type-4/5"/>
</dbReference>
<keyword evidence="3" id="KW-0004">4Fe-4S</keyword>
<dbReference type="CDD" id="cd10030">
    <property type="entry name" value="UDG-F4_TTUDGA_SPO1dp_like"/>
    <property type="match status" value="1"/>
</dbReference>